<dbReference type="PANTHER" id="PTHR30537">
    <property type="entry name" value="HTH-TYPE TRANSCRIPTIONAL REGULATOR"/>
    <property type="match status" value="1"/>
</dbReference>
<dbReference type="SUPFAM" id="SSF53850">
    <property type="entry name" value="Periplasmic binding protein-like II"/>
    <property type="match status" value="1"/>
</dbReference>
<evidence type="ECO:0000256" key="1">
    <source>
        <dbReference type="ARBA" id="ARBA00009437"/>
    </source>
</evidence>
<reference evidence="6" key="1">
    <citation type="submission" date="2021-04" db="EMBL/GenBank/DDBJ databases">
        <title>The complete genome sequence of Caulobacter sp. S6.</title>
        <authorList>
            <person name="Tang Y."/>
            <person name="Ouyang W."/>
            <person name="Liu Q."/>
            <person name="Huang B."/>
            <person name="Guo Z."/>
            <person name="Lei P."/>
        </authorList>
    </citation>
    <scope>NUCLEOTIDE SEQUENCE</scope>
    <source>
        <strain evidence="6">S6</strain>
    </source>
</reference>
<dbReference type="Pfam" id="PF00126">
    <property type="entry name" value="HTH_1"/>
    <property type="match status" value="1"/>
</dbReference>
<evidence type="ECO:0000259" key="5">
    <source>
        <dbReference type="PROSITE" id="PS50931"/>
    </source>
</evidence>
<dbReference type="Gene3D" id="3.40.190.290">
    <property type="match status" value="1"/>
</dbReference>
<accession>A0A975FXG1</accession>
<dbReference type="PROSITE" id="PS50931">
    <property type="entry name" value="HTH_LYSR"/>
    <property type="match status" value="1"/>
</dbReference>
<evidence type="ECO:0000313" key="7">
    <source>
        <dbReference type="Proteomes" id="UP000676409"/>
    </source>
</evidence>
<sequence>MDRLTSIAVFVAAAEDGSLSSAARRFGLSASMAGKHVSSIETDLGVRLMQRSTRKLHLTDVGQAYYARCKRILEEYEDANREAGDAQQSVHGVLRVAAPITFGAMHLGPVVARYMDQHPRVGVEVMLNDRYVDLLAEGIDVAIRVGRLLDSDMVARRLAPCRMVICAAPSFLERHGVPRTIQDLRRAPRLAFSEAISSGDWTLSDPDGQAHVIDGPIRMAANNTEMLLAVALAGGGVTYGPSFVFGRAIAAGDLVALLPDHQPTELTIHAVYPTRRHVSLKLRSFVEHLIASFGGVPPWDRRER</sequence>
<keyword evidence="4" id="KW-0804">Transcription</keyword>
<dbReference type="CDD" id="cd08422">
    <property type="entry name" value="PBP2_CrgA_like"/>
    <property type="match status" value="1"/>
</dbReference>
<dbReference type="Pfam" id="PF03466">
    <property type="entry name" value="LysR_substrate"/>
    <property type="match status" value="1"/>
</dbReference>
<dbReference type="InterPro" id="IPR036390">
    <property type="entry name" value="WH_DNA-bd_sf"/>
</dbReference>
<keyword evidence="7" id="KW-1185">Reference proteome</keyword>
<dbReference type="SUPFAM" id="SSF46785">
    <property type="entry name" value="Winged helix' DNA-binding domain"/>
    <property type="match status" value="1"/>
</dbReference>
<feature type="domain" description="HTH lysR-type" evidence="5">
    <location>
        <begin position="1"/>
        <end position="59"/>
    </location>
</feature>
<dbReference type="FunFam" id="3.40.190.290:FF:000001">
    <property type="entry name" value="Transcriptional regulator, LysR family"/>
    <property type="match status" value="1"/>
</dbReference>
<dbReference type="KEGG" id="caul:KCG34_16960"/>
<dbReference type="GO" id="GO:0043565">
    <property type="term" value="F:sequence-specific DNA binding"/>
    <property type="evidence" value="ECO:0007669"/>
    <property type="project" value="TreeGrafter"/>
</dbReference>
<dbReference type="Proteomes" id="UP000676409">
    <property type="component" value="Chromosome"/>
</dbReference>
<dbReference type="Gene3D" id="1.10.10.10">
    <property type="entry name" value="Winged helix-like DNA-binding domain superfamily/Winged helix DNA-binding domain"/>
    <property type="match status" value="1"/>
</dbReference>
<dbReference type="RefSeq" id="WP_211936807.1">
    <property type="nucleotide sequence ID" value="NZ_CP073078.1"/>
</dbReference>
<dbReference type="AlphaFoldDB" id="A0A975FXG1"/>
<evidence type="ECO:0000256" key="2">
    <source>
        <dbReference type="ARBA" id="ARBA00023015"/>
    </source>
</evidence>
<evidence type="ECO:0000313" key="6">
    <source>
        <dbReference type="EMBL" id="QUD86754.1"/>
    </source>
</evidence>
<dbReference type="InterPro" id="IPR058163">
    <property type="entry name" value="LysR-type_TF_proteobact-type"/>
</dbReference>
<organism evidence="6 7">
    <name type="scientific">Phenylobacterium montanum</name>
    <dbReference type="NCBI Taxonomy" id="2823693"/>
    <lineage>
        <taxon>Bacteria</taxon>
        <taxon>Pseudomonadati</taxon>
        <taxon>Pseudomonadota</taxon>
        <taxon>Alphaproteobacteria</taxon>
        <taxon>Caulobacterales</taxon>
        <taxon>Caulobacteraceae</taxon>
        <taxon>Phenylobacterium</taxon>
    </lineage>
</organism>
<evidence type="ECO:0000256" key="3">
    <source>
        <dbReference type="ARBA" id="ARBA00023125"/>
    </source>
</evidence>
<keyword evidence="3" id="KW-0238">DNA-binding</keyword>
<gene>
    <name evidence="6" type="ORF">KCG34_16960</name>
</gene>
<dbReference type="GO" id="GO:0006351">
    <property type="term" value="P:DNA-templated transcription"/>
    <property type="evidence" value="ECO:0007669"/>
    <property type="project" value="TreeGrafter"/>
</dbReference>
<dbReference type="PANTHER" id="PTHR30537:SF5">
    <property type="entry name" value="HTH-TYPE TRANSCRIPTIONAL ACTIVATOR TTDR-RELATED"/>
    <property type="match status" value="1"/>
</dbReference>
<name>A0A975FXG1_9CAUL</name>
<proteinExistence type="inferred from homology"/>
<protein>
    <submittedName>
        <fullName evidence="6">LysR family transcriptional regulator</fullName>
    </submittedName>
</protein>
<keyword evidence="2" id="KW-0805">Transcription regulation</keyword>
<dbReference type="InterPro" id="IPR036388">
    <property type="entry name" value="WH-like_DNA-bd_sf"/>
</dbReference>
<dbReference type="GO" id="GO:0003700">
    <property type="term" value="F:DNA-binding transcription factor activity"/>
    <property type="evidence" value="ECO:0007669"/>
    <property type="project" value="InterPro"/>
</dbReference>
<dbReference type="EMBL" id="CP073078">
    <property type="protein sequence ID" value="QUD86754.1"/>
    <property type="molecule type" value="Genomic_DNA"/>
</dbReference>
<dbReference type="FunFam" id="1.10.10.10:FF:000001">
    <property type="entry name" value="LysR family transcriptional regulator"/>
    <property type="match status" value="1"/>
</dbReference>
<dbReference type="InterPro" id="IPR000847">
    <property type="entry name" value="LysR_HTH_N"/>
</dbReference>
<dbReference type="InterPro" id="IPR005119">
    <property type="entry name" value="LysR_subst-bd"/>
</dbReference>
<comment type="similarity">
    <text evidence="1">Belongs to the LysR transcriptional regulatory family.</text>
</comment>
<evidence type="ECO:0000256" key="4">
    <source>
        <dbReference type="ARBA" id="ARBA00023163"/>
    </source>
</evidence>